<accession>A0AAD8YIS1</accession>
<dbReference type="Proteomes" id="UP001224775">
    <property type="component" value="Unassembled WGS sequence"/>
</dbReference>
<protein>
    <submittedName>
        <fullName evidence="1">Uncharacterized protein</fullName>
    </submittedName>
</protein>
<reference evidence="1" key="1">
    <citation type="submission" date="2023-06" db="EMBL/GenBank/DDBJ databases">
        <title>Survivors Of The Sea: Transcriptome response of Skeletonema marinoi to long-term dormancy.</title>
        <authorList>
            <person name="Pinder M.I.M."/>
            <person name="Kourtchenko O."/>
            <person name="Robertson E.K."/>
            <person name="Larsson T."/>
            <person name="Maumus F."/>
            <person name="Osuna-Cruz C.M."/>
            <person name="Vancaester E."/>
            <person name="Stenow R."/>
            <person name="Vandepoele K."/>
            <person name="Ploug H."/>
            <person name="Bruchert V."/>
            <person name="Godhe A."/>
            <person name="Topel M."/>
        </authorList>
    </citation>
    <scope>NUCLEOTIDE SEQUENCE</scope>
    <source>
        <strain evidence="1">R05AC</strain>
    </source>
</reference>
<gene>
    <name evidence="1" type="ORF">QTG54_002852</name>
</gene>
<proteinExistence type="predicted"/>
<dbReference type="EMBL" id="JATAAI010000004">
    <property type="protein sequence ID" value="KAK1746245.1"/>
    <property type="molecule type" value="Genomic_DNA"/>
</dbReference>
<evidence type="ECO:0000313" key="1">
    <source>
        <dbReference type="EMBL" id="KAK1746245.1"/>
    </source>
</evidence>
<comment type="caution">
    <text evidence="1">The sequence shown here is derived from an EMBL/GenBank/DDBJ whole genome shotgun (WGS) entry which is preliminary data.</text>
</comment>
<dbReference type="AlphaFoldDB" id="A0AAD8YIS1"/>
<sequence length="147" mass="16434">MSSTRNVSVRFADTALLYIVNRQQDYDKKNDVARNELWYTAADFHSMRQAVAQDVFHVRAQALAGVPFNYAGDDESSVCCVGIENFLTAGFMVEMSACRERCTDAVLVEQAREDHHSARAIAIASFAQTKKVVRRATMLGKVHQDSI</sequence>
<name>A0AAD8YIS1_9STRA</name>
<evidence type="ECO:0000313" key="2">
    <source>
        <dbReference type="Proteomes" id="UP001224775"/>
    </source>
</evidence>
<keyword evidence="2" id="KW-1185">Reference proteome</keyword>
<organism evidence="1 2">
    <name type="scientific">Skeletonema marinoi</name>
    <dbReference type="NCBI Taxonomy" id="267567"/>
    <lineage>
        <taxon>Eukaryota</taxon>
        <taxon>Sar</taxon>
        <taxon>Stramenopiles</taxon>
        <taxon>Ochrophyta</taxon>
        <taxon>Bacillariophyta</taxon>
        <taxon>Coscinodiscophyceae</taxon>
        <taxon>Thalassiosirophycidae</taxon>
        <taxon>Thalassiosirales</taxon>
        <taxon>Skeletonemataceae</taxon>
        <taxon>Skeletonema</taxon>
        <taxon>Skeletonema marinoi-dohrnii complex</taxon>
    </lineage>
</organism>